<dbReference type="AlphaFoldDB" id="A0A9D9IM86"/>
<protein>
    <submittedName>
        <fullName evidence="3">Uncharacterized protein</fullName>
    </submittedName>
</protein>
<dbReference type="EMBL" id="JADIMD010000094">
    <property type="protein sequence ID" value="MBO8474835.1"/>
    <property type="molecule type" value="Genomic_DNA"/>
</dbReference>
<dbReference type="Proteomes" id="UP000823757">
    <property type="component" value="Unassembled WGS sequence"/>
</dbReference>
<reference evidence="3" key="2">
    <citation type="journal article" date="2021" name="PeerJ">
        <title>Extensive microbial diversity within the chicken gut microbiome revealed by metagenomics and culture.</title>
        <authorList>
            <person name="Gilroy R."/>
            <person name="Ravi A."/>
            <person name="Getino M."/>
            <person name="Pursley I."/>
            <person name="Horton D.L."/>
            <person name="Alikhan N.F."/>
            <person name="Baker D."/>
            <person name="Gharbi K."/>
            <person name="Hall N."/>
            <person name="Watson M."/>
            <person name="Adriaenssens E.M."/>
            <person name="Foster-Nyarko E."/>
            <person name="Jarju S."/>
            <person name="Secka A."/>
            <person name="Antonio M."/>
            <person name="Oren A."/>
            <person name="Chaudhuri R.R."/>
            <person name="La Ragione R."/>
            <person name="Hildebrand F."/>
            <person name="Pallen M.J."/>
        </authorList>
    </citation>
    <scope>NUCLEOTIDE SEQUENCE</scope>
    <source>
        <strain evidence="3">B1-13419</strain>
    </source>
</reference>
<name>A0A9D9IM86_9BACT</name>
<accession>A0A9D9IM86</accession>
<feature type="transmembrane region" description="Helical" evidence="1">
    <location>
        <begin position="132"/>
        <end position="159"/>
    </location>
</feature>
<comment type="caution">
    <text evidence="3">The sequence shown here is derived from an EMBL/GenBank/DDBJ whole genome shotgun (WGS) entry which is preliminary data.</text>
</comment>
<keyword evidence="2" id="KW-0732">Signal</keyword>
<keyword evidence="1" id="KW-0472">Membrane</keyword>
<evidence type="ECO:0000313" key="3">
    <source>
        <dbReference type="EMBL" id="MBO8474835.1"/>
    </source>
</evidence>
<gene>
    <name evidence="3" type="ORF">IAB91_06055</name>
</gene>
<feature type="transmembrane region" description="Helical" evidence="1">
    <location>
        <begin position="76"/>
        <end position="96"/>
    </location>
</feature>
<sequence>MKKLVFLAVIAVMVLANALPAMAQYNDIYRKGAKLYSSDDVLLTAEQISAMMNSVEGLSYETWVKNTKGFKAGKGLLIASGSLTGVGIVTLGIGAVGMMIEGLAVGIGTVFFAPLASLSGEELEVAMDSKFRGVAIAGLAMTGTGIAGLITGTTVYCVYKKRLNNMVDSCNSASHLNVSLGMQQHGVGLAVNF</sequence>
<feature type="transmembrane region" description="Helical" evidence="1">
    <location>
        <begin position="103"/>
        <end position="120"/>
    </location>
</feature>
<reference evidence="3" key="1">
    <citation type="submission" date="2020-10" db="EMBL/GenBank/DDBJ databases">
        <authorList>
            <person name="Gilroy R."/>
        </authorList>
    </citation>
    <scope>NUCLEOTIDE SEQUENCE</scope>
    <source>
        <strain evidence="3">B1-13419</strain>
    </source>
</reference>
<proteinExistence type="predicted"/>
<evidence type="ECO:0000313" key="4">
    <source>
        <dbReference type="Proteomes" id="UP000823757"/>
    </source>
</evidence>
<evidence type="ECO:0000256" key="1">
    <source>
        <dbReference type="SAM" id="Phobius"/>
    </source>
</evidence>
<keyword evidence="1" id="KW-1133">Transmembrane helix</keyword>
<feature type="signal peptide" evidence="2">
    <location>
        <begin position="1"/>
        <end position="23"/>
    </location>
</feature>
<organism evidence="3 4">
    <name type="scientific">Candidatus Cryptobacteroides faecigallinarum</name>
    <dbReference type="NCBI Taxonomy" id="2840763"/>
    <lineage>
        <taxon>Bacteria</taxon>
        <taxon>Pseudomonadati</taxon>
        <taxon>Bacteroidota</taxon>
        <taxon>Bacteroidia</taxon>
        <taxon>Bacteroidales</taxon>
        <taxon>Candidatus Cryptobacteroides</taxon>
    </lineage>
</organism>
<keyword evidence="1" id="KW-0812">Transmembrane</keyword>
<evidence type="ECO:0000256" key="2">
    <source>
        <dbReference type="SAM" id="SignalP"/>
    </source>
</evidence>
<feature type="chain" id="PRO_5039227382" evidence="2">
    <location>
        <begin position="24"/>
        <end position="193"/>
    </location>
</feature>